<comment type="caution">
    <text evidence="3">The sequence shown here is derived from an EMBL/GenBank/DDBJ whole genome shotgun (WGS) entry which is preliminary data.</text>
</comment>
<organism evidence="3 4">
    <name type="scientific">Sulfurisoma sediminicola</name>
    <dbReference type="NCBI Taxonomy" id="1381557"/>
    <lineage>
        <taxon>Bacteria</taxon>
        <taxon>Pseudomonadati</taxon>
        <taxon>Pseudomonadota</taxon>
        <taxon>Betaproteobacteria</taxon>
        <taxon>Nitrosomonadales</taxon>
        <taxon>Sterolibacteriaceae</taxon>
        <taxon>Sulfurisoma</taxon>
    </lineage>
</organism>
<evidence type="ECO:0000313" key="3">
    <source>
        <dbReference type="EMBL" id="RLJ65162.1"/>
    </source>
</evidence>
<name>A0A497XDS7_9PROT</name>
<reference evidence="3 4" key="1">
    <citation type="submission" date="2018-10" db="EMBL/GenBank/DDBJ databases">
        <title>Genomic Encyclopedia of Type Strains, Phase IV (KMG-IV): sequencing the most valuable type-strain genomes for metagenomic binning, comparative biology and taxonomic classification.</title>
        <authorList>
            <person name="Goeker M."/>
        </authorList>
    </citation>
    <scope>NUCLEOTIDE SEQUENCE [LARGE SCALE GENOMIC DNA]</scope>
    <source>
        <strain evidence="3 4">DSM 26916</strain>
    </source>
</reference>
<dbReference type="InterPro" id="IPR003399">
    <property type="entry name" value="Mce/MlaD"/>
</dbReference>
<keyword evidence="4" id="KW-1185">Reference proteome</keyword>
<proteinExistence type="predicted"/>
<evidence type="ECO:0000256" key="1">
    <source>
        <dbReference type="SAM" id="MobiDB-lite"/>
    </source>
</evidence>
<dbReference type="Proteomes" id="UP000268908">
    <property type="component" value="Unassembled WGS sequence"/>
</dbReference>
<evidence type="ECO:0000259" key="2">
    <source>
        <dbReference type="Pfam" id="PF02470"/>
    </source>
</evidence>
<feature type="region of interest" description="Disordered" evidence="1">
    <location>
        <begin position="291"/>
        <end position="310"/>
    </location>
</feature>
<dbReference type="AlphaFoldDB" id="A0A497XDS7"/>
<sequence length="310" mass="33505">MENRAHALAAGIFVLLLGLASALGLWWLGGLRAEKADFYLIETARDVTGLNLQAQVRYRGIRAGKVESIDADAKDRRLILIRISLDRKYPVTTKTVARMGYQGLTGLAYIQLEDDGSSEERLEAKGGELPRIGMKASLFESLTERGGDIASQLSEVAKRMSALMNEKNMQNLSRTVENVATASEGLKELPKVIAAMREMLSDANIKRMNALLAHLEKAAGEAAPLTAEVREMVKTMTALSQRLDQVAGEAGADTLPRVNALLRDLQTSSRQMTRILEMVDDSPQAFIFGRGPAAPGPGEPGFGAAATAPR</sequence>
<dbReference type="EMBL" id="RCCI01000005">
    <property type="protein sequence ID" value="RLJ65162.1"/>
    <property type="molecule type" value="Genomic_DNA"/>
</dbReference>
<protein>
    <submittedName>
        <fullName evidence="3">Phospholipid/cholesterol/gamma-HCH transport system substrate-binding protein</fullName>
    </submittedName>
</protein>
<dbReference type="RefSeq" id="WP_121241793.1">
    <property type="nucleotide sequence ID" value="NZ_BHVV01000008.1"/>
</dbReference>
<dbReference type="OrthoDB" id="5294672at2"/>
<evidence type="ECO:0000313" key="4">
    <source>
        <dbReference type="Proteomes" id="UP000268908"/>
    </source>
</evidence>
<dbReference type="Pfam" id="PF02470">
    <property type="entry name" value="MlaD"/>
    <property type="match status" value="1"/>
</dbReference>
<gene>
    <name evidence="3" type="ORF">DFR35_1818</name>
</gene>
<dbReference type="PANTHER" id="PTHR36698">
    <property type="entry name" value="BLL5892 PROTEIN"/>
    <property type="match status" value="1"/>
</dbReference>
<accession>A0A497XDS7</accession>
<dbReference type="PANTHER" id="PTHR36698:SF2">
    <property type="entry name" value="MCE_MLAD DOMAIN-CONTAINING PROTEIN"/>
    <property type="match status" value="1"/>
</dbReference>
<feature type="domain" description="Mce/MlaD" evidence="2">
    <location>
        <begin position="44"/>
        <end position="113"/>
    </location>
</feature>